<organism evidence="2 3">
    <name type="scientific">Candidatus Enterococcus palustris</name>
    <dbReference type="NCBI Taxonomy" id="1834189"/>
    <lineage>
        <taxon>Bacteria</taxon>
        <taxon>Bacillati</taxon>
        <taxon>Bacillota</taxon>
        <taxon>Bacilli</taxon>
        <taxon>Lactobacillales</taxon>
        <taxon>Enterococcaceae</taxon>
        <taxon>Enterococcus</taxon>
    </lineage>
</organism>
<dbReference type="Pfam" id="PF01337">
    <property type="entry name" value="Barstar"/>
    <property type="match status" value="1"/>
</dbReference>
<protein>
    <recommendedName>
        <fullName evidence="1">Barstar (barnase inhibitor) domain-containing protein</fullName>
    </recommendedName>
</protein>
<dbReference type="RefSeq" id="WP_086314763.1">
    <property type="nucleotide sequence ID" value="NZ_CP147244.1"/>
</dbReference>
<reference evidence="2 3" key="2">
    <citation type="submission" date="2024-03" db="EMBL/GenBank/DDBJ databases">
        <title>The Genome Sequence of Enterococcus sp. DIV0205d.</title>
        <authorList>
            <consortium name="The Broad Institute Genomics Platform"/>
            <consortium name="The Broad Institute Microbial Omics Core"/>
            <consortium name="The Broad Institute Genomic Center for Infectious Diseases"/>
            <person name="Earl A."/>
            <person name="Manson A."/>
            <person name="Gilmore M."/>
            <person name="Schwartman J."/>
            <person name="Shea T."/>
            <person name="Abouelleil A."/>
            <person name="Cao P."/>
            <person name="Chapman S."/>
            <person name="Cusick C."/>
            <person name="Young S."/>
            <person name="Neafsey D."/>
            <person name="Nusbaum C."/>
            <person name="Birren B."/>
        </authorList>
    </citation>
    <scope>NUCLEOTIDE SEQUENCE [LARGE SCALE GENOMIC DNA]</scope>
    <source>
        <strain evidence="2 3">7F3_DIV0205</strain>
    </source>
</reference>
<accession>A0AAQ3Y820</accession>
<gene>
    <name evidence="2" type="ORF">A5821_002378</name>
</gene>
<reference evidence="3" key="1">
    <citation type="submission" date="2017-05" db="EMBL/GenBank/DDBJ databases">
        <title>The Genome Sequence of EEnterococcus faecalis 9F2_4866.</title>
        <authorList>
            <consortium name="The Broad Institute Genomics Platform"/>
            <consortium name="The Broad Institute Genomic Center for Infectious Diseases"/>
            <person name="Earl A."/>
            <person name="Manson A."/>
            <person name="Schwartman J."/>
            <person name="Gilmore M."/>
            <person name="Abouelleil A."/>
            <person name="Cao P."/>
            <person name="Chapman S."/>
            <person name="Cusick C."/>
            <person name="Shea T."/>
            <person name="Young S."/>
            <person name="Neafsey D."/>
            <person name="Nusbaum C."/>
            <person name="Birren B."/>
        </authorList>
    </citation>
    <scope>NUCLEOTIDE SEQUENCE [LARGE SCALE GENOMIC DNA]</scope>
    <source>
        <strain evidence="3">7F3_DIV0205</strain>
    </source>
</reference>
<sequence>MCNELIHTTKCEYIESDPTSKLGNCFIVNLKGNEISNKMELFSVLQKEYTLSDANSWEGITDWLTDLSWIETDNSQLIVHNYTYFLGDDNNLKDIFEEILIDFVLPFLEKEILTTVVKGEPKGFIVYLID</sequence>
<evidence type="ECO:0000313" key="2">
    <source>
        <dbReference type="EMBL" id="WYK01241.1"/>
    </source>
</evidence>
<name>A0AAQ3Y820_9ENTE</name>
<dbReference type="AlphaFoldDB" id="A0AAQ3Y820"/>
<keyword evidence="3" id="KW-1185">Reference proteome</keyword>
<evidence type="ECO:0000313" key="3">
    <source>
        <dbReference type="Proteomes" id="UP000194948"/>
    </source>
</evidence>
<dbReference type="InterPro" id="IPR000468">
    <property type="entry name" value="Barstar"/>
</dbReference>
<evidence type="ECO:0000259" key="1">
    <source>
        <dbReference type="Pfam" id="PF01337"/>
    </source>
</evidence>
<proteinExistence type="predicted"/>
<dbReference type="Proteomes" id="UP000194948">
    <property type="component" value="Chromosome"/>
</dbReference>
<dbReference type="EMBL" id="CP147244">
    <property type="protein sequence ID" value="WYK01241.1"/>
    <property type="molecule type" value="Genomic_DNA"/>
</dbReference>
<feature type="domain" description="Barstar (barnase inhibitor)" evidence="1">
    <location>
        <begin position="27"/>
        <end position="104"/>
    </location>
</feature>